<dbReference type="EMBL" id="RCZD01000008">
    <property type="protein sequence ID" value="TPG59887.1"/>
    <property type="molecule type" value="Genomic_DNA"/>
</dbReference>
<reference evidence="1 2" key="1">
    <citation type="journal article" date="2019" name="Environ. Microbiol.">
        <title>Species interactions and distinct microbial communities in high Arctic permafrost affected cryosols are associated with the CH4 and CO2 gas fluxes.</title>
        <authorList>
            <person name="Altshuler I."/>
            <person name="Hamel J."/>
            <person name="Turney S."/>
            <person name="Magnuson E."/>
            <person name="Levesque R."/>
            <person name="Greer C."/>
            <person name="Whyte L.G."/>
        </authorList>
    </citation>
    <scope>NUCLEOTIDE SEQUENCE [LARGE SCALE GENOMIC DNA]</scope>
    <source>
        <strain evidence="1 2">E4</strain>
    </source>
</reference>
<dbReference type="AlphaFoldDB" id="A0A502GC94"/>
<comment type="caution">
    <text evidence="1">The sequence shown here is derived from an EMBL/GenBank/DDBJ whole genome shotgun (WGS) entry which is preliminary data.</text>
</comment>
<protein>
    <submittedName>
        <fullName evidence="1">Uncharacterized protein</fullName>
    </submittedName>
</protein>
<proteinExistence type="predicted"/>
<organism evidence="1 2">
    <name type="scientific">Ewingella americana</name>
    <dbReference type="NCBI Taxonomy" id="41202"/>
    <lineage>
        <taxon>Bacteria</taxon>
        <taxon>Pseudomonadati</taxon>
        <taxon>Pseudomonadota</taxon>
        <taxon>Gammaproteobacteria</taxon>
        <taxon>Enterobacterales</taxon>
        <taxon>Yersiniaceae</taxon>
        <taxon>Ewingella</taxon>
    </lineage>
</organism>
<evidence type="ECO:0000313" key="2">
    <source>
        <dbReference type="Proteomes" id="UP000317663"/>
    </source>
</evidence>
<name>A0A502GC94_9GAMM</name>
<evidence type="ECO:0000313" key="1">
    <source>
        <dbReference type="EMBL" id="TPG59887.1"/>
    </source>
</evidence>
<sequence>MQNAITEQLQQEIAALSVITHLLAPKIALNVAYKLSIAMKQSTASKEEQYNFIRTLGIMLDKLPPMDELGELEVMLKGRLSEFVLKGYL</sequence>
<dbReference type="Proteomes" id="UP000317663">
    <property type="component" value="Unassembled WGS sequence"/>
</dbReference>
<keyword evidence="2" id="KW-1185">Reference proteome</keyword>
<gene>
    <name evidence="1" type="ORF">EAH77_15080</name>
</gene>
<accession>A0A502GC94</accession>
<dbReference type="RefSeq" id="WP_140473617.1">
    <property type="nucleotide sequence ID" value="NZ_RCZD01000008.1"/>
</dbReference>